<dbReference type="Pfam" id="PF14223">
    <property type="entry name" value="Retrotran_gag_2"/>
    <property type="match status" value="1"/>
</dbReference>
<sequence length="173" mass="19935">MLNIIIVNGLERFIEGTQAVPSKFLDNEGLQLNPKFTSWERSNRLVMTWIYASLTPGMMGKIVEFNTAHEIWTSLNKTYQSPLIATVMGLKSQLQKIKKEGISISKYLSKVKELFDKFAAIGEPLSHRDKLVHTLEGLTEEYDSFVTSIHNRADRPPLEEVHRLLHTFEYRLE</sequence>
<reference evidence="1" key="1">
    <citation type="journal article" date="2022" name="Plant J.">
        <title>Strategies of tolerance reflected in two North American maple genomes.</title>
        <authorList>
            <person name="McEvoy S.L."/>
            <person name="Sezen U.U."/>
            <person name="Trouern-Trend A."/>
            <person name="McMahon S.M."/>
            <person name="Schaberg P.G."/>
            <person name="Yang J."/>
            <person name="Wegrzyn J.L."/>
            <person name="Swenson N.G."/>
        </authorList>
    </citation>
    <scope>NUCLEOTIDE SEQUENCE</scope>
    <source>
        <strain evidence="1">91603</strain>
    </source>
</reference>
<dbReference type="AlphaFoldDB" id="A0AAD5IUX1"/>
<evidence type="ECO:0000313" key="2">
    <source>
        <dbReference type="Proteomes" id="UP001064489"/>
    </source>
</evidence>
<accession>A0AAD5IUX1</accession>
<dbReference type="Proteomes" id="UP001064489">
    <property type="component" value="Chromosome 5"/>
</dbReference>
<dbReference type="EMBL" id="JAJSOW010000102">
    <property type="protein sequence ID" value="KAI9177815.1"/>
    <property type="molecule type" value="Genomic_DNA"/>
</dbReference>
<evidence type="ECO:0008006" key="3">
    <source>
        <dbReference type="Google" id="ProtNLM"/>
    </source>
</evidence>
<dbReference type="PANTHER" id="PTHR47481:SF31">
    <property type="entry name" value="OS01G0873500 PROTEIN"/>
    <property type="match status" value="1"/>
</dbReference>
<keyword evidence="2" id="KW-1185">Reference proteome</keyword>
<proteinExistence type="predicted"/>
<reference evidence="1" key="2">
    <citation type="submission" date="2023-02" db="EMBL/GenBank/DDBJ databases">
        <authorList>
            <person name="Swenson N.G."/>
            <person name="Wegrzyn J.L."/>
            <person name="Mcevoy S.L."/>
        </authorList>
    </citation>
    <scope>NUCLEOTIDE SEQUENCE</scope>
    <source>
        <strain evidence="1">91603</strain>
        <tissue evidence="1">Leaf</tissue>
    </source>
</reference>
<comment type="caution">
    <text evidence="1">The sequence shown here is derived from an EMBL/GenBank/DDBJ whole genome shotgun (WGS) entry which is preliminary data.</text>
</comment>
<name>A0AAD5IUX1_ACENE</name>
<dbReference type="PANTHER" id="PTHR47481">
    <property type="match status" value="1"/>
</dbReference>
<evidence type="ECO:0000313" key="1">
    <source>
        <dbReference type="EMBL" id="KAI9177815.1"/>
    </source>
</evidence>
<protein>
    <recommendedName>
        <fullName evidence="3">UBN2_3 domain-containing protein</fullName>
    </recommendedName>
</protein>
<gene>
    <name evidence="1" type="ORF">LWI28_019645</name>
</gene>
<organism evidence="1 2">
    <name type="scientific">Acer negundo</name>
    <name type="common">Box elder</name>
    <dbReference type="NCBI Taxonomy" id="4023"/>
    <lineage>
        <taxon>Eukaryota</taxon>
        <taxon>Viridiplantae</taxon>
        <taxon>Streptophyta</taxon>
        <taxon>Embryophyta</taxon>
        <taxon>Tracheophyta</taxon>
        <taxon>Spermatophyta</taxon>
        <taxon>Magnoliopsida</taxon>
        <taxon>eudicotyledons</taxon>
        <taxon>Gunneridae</taxon>
        <taxon>Pentapetalae</taxon>
        <taxon>rosids</taxon>
        <taxon>malvids</taxon>
        <taxon>Sapindales</taxon>
        <taxon>Sapindaceae</taxon>
        <taxon>Hippocastanoideae</taxon>
        <taxon>Acereae</taxon>
        <taxon>Acer</taxon>
    </lineage>
</organism>